<dbReference type="Gene3D" id="2.60.40.3330">
    <property type="match status" value="1"/>
</dbReference>
<evidence type="ECO:0000256" key="1">
    <source>
        <dbReference type="ARBA" id="ARBA00004613"/>
    </source>
</evidence>
<accession>A0A7I5EDZ1</accession>
<dbReference type="InterPro" id="IPR038479">
    <property type="entry name" value="Transthyretin-like_sf"/>
</dbReference>
<keyword evidence="6" id="KW-1185">Reference proteome</keyword>
<keyword evidence="3" id="KW-0964">Secreted</keyword>
<dbReference type="OrthoDB" id="5773467at2759"/>
<dbReference type="GO" id="GO:0009986">
    <property type="term" value="C:cell surface"/>
    <property type="evidence" value="ECO:0007669"/>
    <property type="project" value="InterPro"/>
</dbReference>
<reference evidence="7" key="1">
    <citation type="submission" date="2020-12" db="UniProtKB">
        <authorList>
            <consortium name="WormBaseParasite"/>
        </authorList>
    </citation>
    <scope>IDENTIFICATION</scope>
    <source>
        <strain evidence="7">MHco3</strain>
    </source>
</reference>
<dbReference type="InterPro" id="IPR001534">
    <property type="entry name" value="Transthyretin-like"/>
</dbReference>
<dbReference type="Proteomes" id="UP000025227">
    <property type="component" value="Unplaced"/>
</dbReference>
<dbReference type="Pfam" id="PF01060">
    <property type="entry name" value="TTR-52"/>
    <property type="match status" value="1"/>
</dbReference>
<evidence type="ECO:0000313" key="6">
    <source>
        <dbReference type="Proteomes" id="UP000025227"/>
    </source>
</evidence>
<feature type="signal peptide" evidence="5">
    <location>
        <begin position="1"/>
        <end position="16"/>
    </location>
</feature>
<evidence type="ECO:0000256" key="2">
    <source>
        <dbReference type="ARBA" id="ARBA00010112"/>
    </source>
</evidence>
<comment type="similarity">
    <text evidence="2">Belongs to the nematode transthyretin-like family.</text>
</comment>
<dbReference type="WBParaSite" id="HCON_00166755-00001">
    <property type="protein sequence ID" value="HCON_00166755-00001"/>
    <property type="gene ID" value="HCON_00166755"/>
</dbReference>
<comment type="subcellular location">
    <subcellularLocation>
        <location evidence="1">Secreted</location>
    </subcellularLocation>
</comment>
<evidence type="ECO:0000256" key="5">
    <source>
        <dbReference type="SAM" id="SignalP"/>
    </source>
</evidence>
<feature type="chain" id="PRO_5029740318" evidence="5">
    <location>
        <begin position="17"/>
        <end position="129"/>
    </location>
</feature>
<organism evidence="6 7">
    <name type="scientific">Haemonchus contortus</name>
    <name type="common">Barber pole worm</name>
    <dbReference type="NCBI Taxonomy" id="6289"/>
    <lineage>
        <taxon>Eukaryota</taxon>
        <taxon>Metazoa</taxon>
        <taxon>Ecdysozoa</taxon>
        <taxon>Nematoda</taxon>
        <taxon>Chromadorea</taxon>
        <taxon>Rhabditida</taxon>
        <taxon>Rhabditina</taxon>
        <taxon>Rhabditomorpha</taxon>
        <taxon>Strongyloidea</taxon>
        <taxon>Trichostrongylidae</taxon>
        <taxon>Haemonchus</taxon>
    </lineage>
</organism>
<evidence type="ECO:0000313" key="7">
    <source>
        <dbReference type="WBParaSite" id="HCON_00166755-00001"/>
    </source>
</evidence>
<evidence type="ECO:0000256" key="4">
    <source>
        <dbReference type="ARBA" id="ARBA00022729"/>
    </source>
</evidence>
<sequence>MDVATFLALVITTIHAVKVEVGLLGSFTCSLNNDPVTLELWEWDPLEDDNLSSKTVSVGEKFYLSGVEDEWFYIQPYIIIRHRCNFCGEDAEIIHHFGNLKKSANFTFYDYTVLYPTVHHHQTSLQFLR</sequence>
<dbReference type="GO" id="GO:0005576">
    <property type="term" value="C:extracellular region"/>
    <property type="evidence" value="ECO:0007669"/>
    <property type="project" value="UniProtKB-SubCell"/>
</dbReference>
<protein>
    <submittedName>
        <fullName evidence="7">Ig-like domain-containing protein</fullName>
    </submittedName>
</protein>
<evidence type="ECO:0000256" key="3">
    <source>
        <dbReference type="ARBA" id="ARBA00022525"/>
    </source>
</evidence>
<dbReference type="AlphaFoldDB" id="A0A7I5EDZ1"/>
<name>A0A7I5EDZ1_HAECO</name>
<proteinExistence type="inferred from homology"/>
<keyword evidence="4 5" id="KW-0732">Signal</keyword>